<keyword evidence="1" id="KW-0472">Membrane</keyword>
<keyword evidence="3" id="KW-1185">Reference proteome</keyword>
<feature type="transmembrane region" description="Helical" evidence="1">
    <location>
        <begin position="65"/>
        <end position="84"/>
    </location>
</feature>
<evidence type="ECO:0000256" key="1">
    <source>
        <dbReference type="SAM" id="Phobius"/>
    </source>
</evidence>
<name>I4C576_DESTA</name>
<sequence>MSVSCFPSAQCDSVQDAKKLFDIVSILCTFFFGIPLAIVLLRIATSLSDPLGRTVYLERGFQGEIIYALILTALAAIPMALAYVRYRSRVKLLS</sequence>
<dbReference type="HOGENOM" id="CLU_2381509_0_0_7"/>
<dbReference type="AlphaFoldDB" id="I4C576"/>
<keyword evidence="1" id="KW-1133">Transmembrane helix</keyword>
<dbReference type="RefSeq" id="WP_014809861.1">
    <property type="nucleotide sequence ID" value="NC_018025.1"/>
</dbReference>
<gene>
    <name evidence="2" type="ordered locus">Desti_2014</name>
</gene>
<accession>I4C576</accession>
<protein>
    <submittedName>
        <fullName evidence="2">Uncharacterized protein</fullName>
    </submittedName>
</protein>
<dbReference type="Proteomes" id="UP000006055">
    <property type="component" value="Chromosome"/>
</dbReference>
<feature type="transmembrane region" description="Helical" evidence="1">
    <location>
        <begin position="20"/>
        <end position="45"/>
    </location>
</feature>
<keyword evidence="1" id="KW-0812">Transmembrane</keyword>
<evidence type="ECO:0000313" key="2">
    <source>
        <dbReference type="EMBL" id="AFM24717.1"/>
    </source>
</evidence>
<dbReference type="KEGG" id="dti:Desti_2014"/>
<reference evidence="3" key="1">
    <citation type="submission" date="2012-06" db="EMBL/GenBank/DDBJ databases">
        <title>Complete sequence of chromosome of Desulfomonile tiedjei DSM 6799.</title>
        <authorList>
            <person name="Lucas S."/>
            <person name="Copeland A."/>
            <person name="Lapidus A."/>
            <person name="Glavina del Rio T."/>
            <person name="Dalin E."/>
            <person name="Tice H."/>
            <person name="Bruce D."/>
            <person name="Goodwin L."/>
            <person name="Pitluck S."/>
            <person name="Peters L."/>
            <person name="Ovchinnikova G."/>
            <person name="Zeytun A."/>
            <person name="Lu M."/>
            <person name="Kyrpides N."/>
            <person name="Mavromatis K."/>
            <person name="Ivanova N."/>
            <person name="Brettin T."/>
            <person name="Detter J.C."/>
            <person name="Han C."/>
            <person name="Larimer F."/>
            <person name="Land M."/>
            <person name="Hauser L."/>
            <person name="Markowitz V."/>
            <person name="Cheng J.-F."/>
            <person name="Hugenholtz P."/>
            <person name="Woyke T."/>
            <person name="Wu D."/>
            <person name="Spring S."/>
            <person name="Schroeder M."/>
            <person name="Brambilla E."/>
            <person name="Klenk H.-P."/>
            <person name="Eisen J.A."/>
        </authorList>
    </citation>
    <scope>NUCLEOTIDE SEQUENCE [LARGE SCALE GENOMIC DNA]</scope>
    <source>
        <strain evidence="3">ATCC 49306 / DSM 6799 / DCB-1</strain>
    </source>
</reference>
<dbReference type="STRING" id="706587.Desti_2014"/>
<evidence type="ECO:0000313" key="3">
    <source>
        <dbReference type="Proteomes" id="UP000006055"/>
    </source>
</evidence>
<organism evidence="2 3">
    <name type="scientific">Desulfomonile tiedjei (strain ATCC 49306 / DSM 6799 / DCB-1)</name>
    <dbReference type="NCBI Taxonomy" id="706587"/>
    <lineage>
        <taxon>Bacteria</taxon>
        <taxon>Pseudomonadati</taxon>
        <taxon>Thermodesulfobacteriota</taxon>
        <taxon>Desulfomonilia</taxon>
        <taxon>Desulfomonilales</taxon>
        <taxon>Desulfomonilaceae</taxon>
        <taxon>Desulfomonile</taxon>
    </lineage>
</organism>
<proteinExistence type="predicted"/>
<dbReference type="EMBL" id="CP003360">
    <property type="protein sequence ID" value="AFM24717.1"/>
    <property type="molecule type" value="Genomic_DNA"/>
</dbReference>